<reference evidence="15" key="1">
    <citation type="submission" date="2021-03" db="EMBL/GenBank/DDBJ databases">
        <title>Comparative genomics and phylogenomic investigation of the class Geoglossomycetes provide insights into ecological specialization and systematics.</title>
        <authorList>
            <person name="Melie T."/>
            <person name="Pirro S."/>
            <person name="Miller A.N."/>
            <person name="Quandt A."/>
        </authorList>
    </citation>
    <scope>NUCLEOTIDE SEQUENCE</scope>
    <source>
        <strain evidence="15">GBOQ0MN5Z8</strain>
    </source>
</reference>
<dbReference type="PROSITE" id="PS50236">
    <property type="entry name" value="CHCR"/>
    <property type="match status" value="1"/>
</dbReference>
<dbReference type="InterPro" id="IPR000547">
    <property type="entry name" value="Clathrin_H-chain/VPS_repeat"/>
</dbReference>
<dbReference type="GO" id="GO:0033263">
    <property type="term" value="C:CORVET complex"/>
    <property type="evidence" value="ECO:0007669"/>
    <property type="project" value="UniProtKB-UniRule"/>
</dbReference>
<keyword evidence="9" id="KW-0808">Transferase</keyword>
<dbReference type="GO" id="GO:0007032">
    <property type="term" value="P:endosome organization"/>
    <property type="evidence" value="ECO:0007669"/>
    <property type="project" value="TreeGrafter"/>
</dbReference>
<evidence type="ECO:0000256" key="11">
    <source>
        <dbReference type="PROSITE-ProRule" id="PRU01006"/>
    </source>
</evidence>
<keyword evidence="16" id="KW-1185">Reference proteome</keyword>
<dbReference type="InterPro" id="IPR011990">
    <property type="entry name" value="TPR-like_helical_dom_sf"/>
</dbReference>
<dbReference type="InterPro" id="IPR057307">
    <property type="entry name" value="PEP5_VPS11_N"/>
</dbReference>
<dbReference type="InterPro" id="IPR001841">
    <property type="entry name" value="Znf_RING"/>
</dbReference>
<dbReference type="InterPro" id="IPR036322">
    <property type="entry name" value="WD40_repeat_dom_sf"/>
</dbReference>
<feature type="repeat" description="CHCR" evidence="11">
    <location>
        <begin position="319"/>
        <end position="467"/>
    </location>
</feature>
<comment type="subunit">
    <text evidence="9">Component of the homotypic vacuole fusion and vacuole protein sorting (HOPS) complex. Component of the class C core vacuole/endosome tethering (CORVET) complex.</text>
</comment>
<comment type="caution">
    <text evidence="15">The sequence shown here is derived from an EMBL/GenBank/DDBJ whole genome shotgun (WGS) entry which is preliminary data.</text>
</comment>
<evidence type="ECO:0000256" key="6">
    <source>
        <dbReference type="ARBA" id="ARBA00022927"/>
    </source>
</evidence>
<evidence type="ECO:0000256" key="12">
    <source>
        <dbReference type="SAM" id="Coils"/>
    </source>
</evidence>
<dbReference type="Pfam" id="PF23356">
    <property type="entry name" value="TPR_PEP5_VPS11"/>
    <property type="match status" value="2"/>
</dbReference>
<dbReference type="Pfam" id="PF17122">
    <property type="entry name" value="zf-C3H2C3"/>
    <property type="match status" value="1"/>
</dbReference>
<evidence type="ECO:0000256" key="9">
    <source>
        <dbReference type="PIRNR" id="PIRNR007860"/>
    </source>
</evidence>
<evidence type="ECO:0000259" key="14">
    <source>
        <dbReference type="PROSITE" id="PS50089"/>
    </source>
</evidence>
<evidence type="ECO:0000256" key="1">
    <source>
        <dbReference type="ARBA" id="ARBA00007070"/>
    </source>
</evidence>
<dbReference type="FunFam" id="3.30.40.10:FF:001145">
    <property type="entry name" value="E3 ubiquitin-protein ligase PEP5"/>
    <property type="match status" value="1"/>
</dbReference>
<dbReference type="SUPFAM" id="SSF48371">
    <property type="entry name" value="ARM repeat"/>
    <property type="match status" value="1"/>
</dbReference>
<dbReference type="Pfam" id="PF12451">
    <property type="entry name" value="VPS11_C"/>
    <property type="match status" value="1"/>
</dbReference>
<feature type="region of interest" description="Disordered" evidence="13">
    <location>
        <begin position="509"/>
        <end position="534"/>
    </location>
</feature>
<name>A0A9P8L3I7_9PEZI</name>
<comment type="similarity">
    <text evidence="1 9">Belongs to the VPS11 family.</text>
</comment>
<dbReference type="PROSITE" id="PS50089">
    <property type="entry name" value="ZF_RING_2"/>
    <property type="match status" value="1"/>
</dbReference>
<dbReference type="OrthoDB" id="26184at2759"/>
<dbReference type="InterPro" id="IPR016528">
    <property type="entry name" value="VPS11"/>
</dbReference>
<evidence type="ECO:0000256" key="13">
    <source>
        <dbReference type="SAM" id="MobiDB-lite"/>
    </source>
</evidence>
<evidence type="ECO:0000256" key="5">
    <source>
        <dbReference type="ARBA" id="ARBA00022833"/>
    </source>
</evidence>
<comment type="catalytic activity">
    <reaction evidence="9">
        <text>S-ubiquitinyl-[E2 ubiquitin-conjugating enzyme]-L-cysteine + [acceptor protein]-L-lysine = [E2 ubiquitin-conjugating enzyme]-L-cysteine + N(6)-ubiquitinyl-[acceptor protein]-L-lysine.</text>
        <dbReference type="EC" id="2.3.2.27"/>
    </reaction>
</comment>
<comment type="subcellular location">
    <subcellularLocation>
        <location evidence="8">Endomembrane system</location>
        <topology evidence="8">Peripheral membrane protein</topology>
        <orientation evidence="8">Cytoplasmic side</orientation>
    </subcellularLocation>
    <subcellularLocation>
        <location evidence="9">Vacuole membrane</location>
        <topology evidence="9">Peripheral membrane protein</topology>
        <orientation evidence="9">Cytoplasmic side</orientation>
    </subcellularLocation>
</comment>
<feature type="domain" description="RING-type" evidence="14">
    <location>
        <begin position="776"/>
        <end position="813"/>
    </location>
</feature>
<dbReference type="AlphaFoldDB" id="A0A9P8L3I7"/>
<accession>A0A9P8L3I7</accession>
<dbReference type="PIRSF" id="PIRSF007860">
    <property type="entry name" value="VPS11"/>
    <property type="match status" value="1"/>
</dbReference>
<evidence type="ECO:0000256" key="4">
    <source>
        <dbReference type="ARBA" id="ARBA00022771"/>
    </source>
</evidence>
<evidence type="ECO:0000256" key="7">
    <source>
        <dbReference type="ARBA" id="ARBA00023136"/>
    </source>
</evidence>
<dbReference type="EC" id="2.3.2.27" evidence="9"/>
<dbReference type="GO" id="GO:0008270">
    <property type="term" value="F:zinc ion binding"/>
    <property type="evidence" value="ECO:0007669"/>
    <property type="project" value="UniProtKB-KW"/>
</dbReference>
<dbReference type="InterPro" id="IPR013083">
    <property type="entry name" value="Znf_RING/FYVE/PHD"/>
</dbReference>
<protein>
    <recommendedName>
        <fullName evidence="9">E3 ubiquitin-protein ligase PEP5</fullName>
        <ecNumber evidence="9">2.3.2.27</ecNumber>
    </recommendedName>
</protein>
<dbReference type="GO" id="GO:0006886">
    <property type="term" value="P:intracellular protein transport"/>
    <property type="evidence" value="ECO:0007669"/>
    <property type="project" value="UniProtKB-UniRule"/>
</dbReference>
<gene>
    <name evidence="15" type="ORF">FGG08_003540</name>
</gene>
<keyword evidence="4 10" id="KW-0863">Zinc-finger</keyword>
<keyword evidence="12" id="KW-0175">Coiled coil</keyword>
<dbReference type="EMBL" id="JAGHQL010000063">
    <property type="protein sequence ID" value="KAH0541991.1"/>
    <property type="molecule type" value="Genomic_DNA"/>
</dbReference>
<keyword evidence="2 9" id="KW-0813">Transport</keyword>
<dbReference type="GO" id="GO:0030674">
    <property type="term" value="F:protein-macromolecule adaptor activity"/>
    <property type="evidence" value="ECO:0007669"/>
    <property type="project" value="TreeGrafter"/>
</dbReference>
<organism evidence="15 16">
    <name type="scientific">Glutinoglossum americanum</name>
    <dbReference type="NCBI Taxonomy" id="1670608"/>
    <lineage>
        <taxon>Eukaryota</taxon>
        <taxon>Fungi</taxon>
        <taxon>Dikarya</taxon>
        <taxon>Ascomycota</taxon>
        <taxon>Pezizomycotina</taxon>
        <taxon>Geoglossomycetes</taxon>
        <taxon>Geoglossales</taxon>
        <taxon>Geoglossaceae</taxon>
        <taxon>Glutinoglossum</taxon>
    </lineage>
</organism>
<evidence type="ECO:0000313" key="16">
    <source>
        <dbReference type="Proteomes" id="UP000698800"/>
    </source>
</evidence>
<dbReference type="GO" id="GO:0000329">
    <property type="term" value="C:fungal-type vacuole membrane"/>
    <property type="evidence" value="ECO:0007669"/>
    <property type="project" value="UniProtKB-UniRule"/>
</dbReference>
<dbReference type="SMART" id="SM00184">
    <property type="entry name" value="RING"/>
    <property type="match status" value="1"/>
</dbReference>
<keyword evidence="3" id="KW-0479">Metal-binding</keyword>
<dbReference type="PANTHER" id="PTHR23323">
    <property type="entry name" value="VACUOLAR PROTEIN SORTING-ASSOCIATED PROTEIN"/>
    <property type="match status" value="1"/>
</dbReference>
<dbReference type="InterPro" id="IPR016024">
    <property type="entry name" value="ARM-type_fold"/>
</dbReference>
<keyword evidence="6 9" id="KW-0653">Protein transport</keyword>
<dbReference type="GO" id="GO:0048284">
    <property type="term" value="P:organelle fusion"/>
    <property type="evidence" value="ECO:0007669"/>
    <property type="project" value="TreeGrafter"/>
</dbReference>
<dbReference type="Pfam" id="PF23341">
    <property type="entry name" value="PEP5_VPS11_N"/>
    <property type="match status" value="1"/>
</dbReference>
<evidence type="ECO:0000313" key="15">
    <source>
        <dbReference type="EMBL" id="KAH0541991.1"/>
    </source>
</evidence>
<keyword evidence="9" id="KW-0926">Vacuole</keyword>
<dbReference type="GO" id="GO:0006904">
    <property type="term" value="P:vesicle docking involved in exocytosis"/>
    <property type="evidence" value="ECO:0007669"/>
    <property type="project" value="TreeGrafter"/>
</dbReference>
<dbReference type="Proteomes" id="UP000698800">
    <property type="component" value="Unassembled WGS sequence"/>
</dbReference>
<dbReference type="SUPFAM" id="SSF57850">
    <property type="entry name" value="RING/U-box"/>
    <property type="match status" value="1"/>
</dbReference>
<dbReference type="GO" id="GO:0061630">
    <property type="term" value="F:ubiquitin protein ligase activity"/>
    <property type="evidence" value="ECO:0007669"/>
    <property type="project" value="UniProtKB-EC"/>
</dbReference>
<evidence type="ECO:0000256" key="8">
    <source>
        <dbReference type="ARBA" id="ARBA00029433"/>
    </source>
</evidence>
<feature type="coiled-coil region" evidence="12">
    <location>
        <begin position="733"/>
        <end position="767"/>
    </location>
</feature>
<dbReference type="Gene3D" id="1.25.40.10">
    <property type="entry name" value="Tetratricopeptide repeat domain"/>
    <property type="match status" value="1"/>
</dbReference>
<feature type="compositionally biased region" description="Polar residues" evidence="13">
    <location>
        <begin position="511"/>
        <end position="527"/>
    </location>
</feature>
<dbReference type="Gene3D" id="3.30.40.10">
    <property type="entry name" value="Zinc/RING finger domain, C3HC4 (zinc finger)"/>
    <property type="match status" value="1"/>
</dbReference>
<evidence type="ECO:0000256" key="3">
    <source>
        <dbReference type="ARBA" id="ARBA00022723"/>
    </source>
</evidence>
<keyword evidence="5" id="KW-0862">Zinc</keyword>
<dbReference type="InterPro" id="IPR057308">
    <property type="entry name" value="CHCR_PEP5_VPS11"/>
</dbReference>
<sequence length="866" mass="97395">MKQEDLSSEPVLKVWALDKTEKRTGAPRCQSTLSIHNNRKQFPISAFAALDDLSQLAVGFANGSVTVIRGDLIHDRGAKQRTVFESDEPVTGVEFREGSKITTLYLATTGRILTLVVLGRGQGQPARVLEEAGCGVGCMTVDRKKGDIVVVRDDAIYYYGPNGRGSCYAYEGPKKLVNIYKDYVALVSPPQSTAASRSIPLRRFGGSQADDLFHTTTFTLLDTDLKYVAHTESIITEVKALFVEWGDLFILTLNGKLQRYHEKSLHQKLDILYQRNLYVLAINLADKAGVEPLQKNTIFRKYGDFLYQKGDFDGAMQQYLKAIDNTEPSQVIRKFLDTQRIQNLIDFLEELHEHHKATADHTTLLLNCYAKLKDVNKLENFIKSPGDLKFDLETAISMCRQGGYFEQAAYLATKHGENEVVIDILVEDSKKYPEALEYIWRLEPDVAYNNLMKYARVLLENCPQDTTSFFIEYYTGRFKPKEDPEPPGQQVQQNGAASAVRNLAAFIPLPNRSNPATPSTQPNQGTLEESPLMYTPPEPRTAFSSFVGHSTQFVVFLEACLKEEGLKQEDRVDLYTTLFEMYLHSANEKRGEERELWEAKARNLIEDGGVPIDSSNILLLSHLSNFKDGTILVREKEGLRFDIFRSYTSANDTVGAIKALRKYGQDEPQLYPAALAYFISSPKILEEAGDELDVVLKKINEDGLMAPLQVIQTLSTNAVATMGMVKKYLRDTIEREKKEISNNRRLIESYQSETEAKKKEIEELGSKPAVFQATRCSACGGPMDLPAVHFLCKHSFHQRCLNEVDGNVECPTCAAQNATIRAIKRAQDESADRHDMFLDVLQRSNDKFGTISEFFGRGVMSIPMVD</sequence>
<keyword evidence="9" id="KW-0833">Ubl conjugation pathway</keyword>
<dbReference type="SUPFAM" id="SSF50978">
    <property type="entry name" value="WD40 repeat-like"/>
    <property type="match status" value="1"/>
</dbReference>
<dbReference type="FunFam" id="1.25.40.10:FF:000440">
    <property type="entry name" value="E3 ubiquitin-protein ligase PEP5"/>
    <property type="match status" value="1"/>
</dbReference>
<dbReference type="GO" id="GO:0007033">
    <property type="term" value="P:vacuole organization"/>
    <property type="evidence" value="ECO:0007669"/>
    <property type="project" value="TreeGrafter"/>
</dbReference>
<evidence type="ECO:0000256" key="10">
    <source>
        <dbReference type="PROSITE-ProRule" id="PRU00175"/>
    </source>
</evidence>
<dbReference type="InterPro" id="IPR024763">
    <property type="entry name" value="VPS11_C"/>
</dbReference>
<dbReference type="CDD" id="cd16688">
    <property type="entry name" value="RING-H2_Vps11"/>
    <property type="match status" value="1"/>
</dbReference>
<keyword evidence="7 9" id="KW-0472">Membrane</keyword>
<dbReference type="GO" id="GO:0030897">
    <property type="term" value="C:HOPS complex"/>
    <property type="evidence" value="ECO:0007669"/>
    <property type="project" value="UniProtKB-UniRule"/>
</dbReference>
<evidence type="ECO:0000256" key="2">
    <source>
        <dbReference type="ARBA" id="ARBA00022448"/>
    </source>
</evidence>
<dbReference type="PANTHER" id="PTHR23323:SF24">
    <property type="entry name" value="VACUOLAR PROTEIN SORTING-ASSOCIATED PROTEIN 11 HOMOLOG"/>
    <property type="match status" value="1"/>
</dbReference>
<proteinExistence type="inferred from homology"/>